<gene>
    <name evidence="2" type="ORF">G8759_09265</name>
</gene>
<dbReference type="InterPro" id="IPR004360">
    <property type="entry name" value="Glyas_Fos-R_dOase_dom"/>
</dbReference>
<dbReference type="RefSeq" id="WP_167207259.1">
    <property type="nucleotide sequence ID" value="NZ_CP050063.1"/>
</dbReference>
<dbReference type="Pfam" id="PF00903">
    <property type="entry name" value="Glyoxalase"/>
    <property type="match status" value="1"/>
</dbReference>
<evidence type="ECO:0000259" key="1">
    <source>
        <dbReference type="PROSITE" id="PS51819"/>
    </source>
</evidence>
<dbReference type="SUPFAM" id="SSF54593">
    <property type="entry name" value="Glyoxalase/Bleomycin resistance protein/Dihydroxybiphenyl dioxygenase"/>
    <property type="match status" value="1"/>
</dbReference>
<dbReference type="Gene3D" id="3.10.180.10">
    <property type="entry name" value="2,3-Dihydroxybiphenyl 1,2-Dioxygenase, domain 1"/>
    <property type="match status" value="1"/>
</dbReference>
<evidence type="ECO:0000313" key="3">
    <source>
        <dbReference type="Proteomes" id="UP000501802"/>
    </source>
</evidence>
<evidence type="ECO:0000313" key="2">
    <source>
        <dbReference type="EMBL" id="QIP12801.1"/>
    </source>
</evidence>
<dbReference type="EMBL" id="CP050063">
    <property type="protein sequence ID" value="QIP12801.1"/>
    <property type="molecule type" value="Genomic_DNA"/>
</dbReference>
<protein>
    <submittedName>
        <fullName evidence="2">Glyoxalase</fullName>
    </submittedName>
</protein>
<keyword evidence="3" id="KW-1185">Reference proteome</keyword>
<dbReference type="InterPro" id="IPR037523">
    <property type="entry name" value="VOC_core"/>
</dbReference>
<reference evidence="2 3" key="1">
    <citation type="submission" date="2020-03" db="EMBL/GenBank/DDBJ databases">
        <authorList>
            <person name="Kim M.K."/>
        </authorList>
    </citation>
    <scope>NUCLEOTIDE SEQUENCE [LARGE SCALE GENOMIC DNA]</scope>
    <source>
        <strain evidence="2 3">BT328</strain>
    </source>
</reference>
<proteinExistence type="predicted"/>
<dbReference type="InterPro" id="IPR051332">
    <property type="entry name" value="Fosfomycin_Res_Enzymes"/>
</dbReference>
<dbReference type="KEGG" id="spib:G8759_09265"/>
<dbReference type="AlphaFoldDB" id="A0A6G9AK04"/>
<organism evidence="2 3">
    <name type="scientific">Spirosoma aureum</name>
    <dbReference type="NCBI Taxonomy" id="2692134"/>
    <lineage>
        <taxon>Bacteria</taxon>
        <taxon>Pseudomonadati</taxon>
        <taxon>Bacteroidota</taxon>
        <taxon>Cytophagia</taxon>
        <taxon>Cytophagales</taxon>
        <taxon>Cytophagaceae</taxon>
        <taxon>Spirosoma</taxon>
    </lineage>
</organism>
<name>A0A6G9AK04_9BACT</name>
<dbReference type="InterPro" id="IPR029068">
    <property type="entry name" value="Glyas_Bleomycin-R_OHBP_Dase"/>
</dbReference>
<accession>A0A6G9AK04</accession>
<feature type="domain" description="VOC" evidence="1">
    <location>
        <begin position="2"/>
        <end position="130"/>
    </location>
</feature>
<sequence>MHIEHLAIWVRNLEQMRHFYETYFDVVSNEKYSNVTKGFSSYFLTFPEGGPRLEIMQMPGIPETLNNAFAQFIGLTHFAISVGSEAAVDALTERLRADGYSIVGEPRRTGDGYYESVVFDPELNRIEITA</sequence>
<dbReference type="PROSITE" id="PS51819">
    <property type="entry name" value="VOC"/>
    <property type="match status" value="1"/>
</dbReference>
<dbReference type="PANTHER" id="PTHR36113:SF1">
    <property type="entry name" value="GLYOXALASE_BLEOMYCIN RESISTANCE PROTEIN_DIOXYGENASE"/>
    <property type="match status" value="1"/>
</dbReference>
<dbReference type="Proteomes" id="UP000501802">
    <property type="component" value="Chromosome"/>
</dbReference>
<dbReference type="PANTHER" id="PTHR36113">
    <property type="entry name" value="LYASE, PUTATIVE-RELATED-RELATED"/>
    <property type="match status" value="1"/>
</dbReference>